<dbReference type="Proteomes" id="UP000610558">
    <property type="component" value="Unassembled WGS sequence"/>
</dbReference>
<reference evidence="2" key="1">
    <citation type="submission" date="2020-09" db="EMBL/GenBank/DDBJ databases">
        <authorList>
            <person name="Yoon J.-W."/>
        </authorList>
    </citation>
    <scope>NUCLEOTIDE SEQUENCE</scope>
    <source>
        <strain evidence="2">KMU-158</strain>
    </source>
</reference>
<evidence type="ECO:0000313" key="3">
    <source>
        <dbReference type="Proteomes" id="UP000610558"/>
    </source>
</evidence>
<sequence>MMGPLSGIRIVEFEGLGPAPFAGMMLADMGAEVISITRKTTPEGKRFDNSISERGKKSIAINLKSPEGIETVLQLLEKSDALIEGFRPGVMERLGLGPDVCLARNPKLVFGRMTGWGQTGPLAHAAGHDINYISLSGALGAIGRTGEKPMPPLNLVGDFGGGGMFLAFGVVSALLEASRSGQGQVVDTSMVEGSAALMHMMYSFFNNGGWQDKRGVNMLDTGAHFYETYETADGEYMSVGSIEPQFYALLMEKAELDPAVFGNQMDMANWPKMEDALAEVFKTKTRAEWSEIFEGTDACVAPILSMTEAPKHPHNVARGSFIEVGGDIQPGPAPKFSRTQPQVKAPAARPGSDTAAVLQDILQLDAVKLAELEQAGALS</sequence>
<dbReference type="InterPro" id="IPR003673">
    <property type="entry name" value="CoA-Trfase_fam_III"/>
</dbReference>
<organism evidence="2 3">
    <name type="scientific">Spongiibacter pelagi</name>
    <dbReference type="NCBI Taxonomy" id="2760804"/>
    <lineage>
        <taxon>Bacteria</taxon>
        <taxon>Pseudomonadati</taxon>
        <taxon>Pseudomonadota</taxon>
        <taxon>Gammaproteobacteria</taxon>
        <taxon>Cellvibrionales</taxon>
        <taxon>Spongiibacteraceae</taxon>
        <taxon>Spongiibacter</taxon>
    </lineage>
</organism>
<protein>
    <submittedName>
        <fullName evidence="2">CoA transferase</fullName>
    </submittedName>
</protein>
<dbReference type="InterPro" id="IPR044855">
    <property type="entry name" value="CoA-Trfase_III_dom3_sf"/>
</dbReference>
<proteinExistence type="predicted"/>
<dbReference type="Gene3D" id="3.40.50.10540">
    <property type="entry name" value="Crotonobetainyl-coa:carnitine coa-transferase, domain 1"/>
    <property type="match status" value="1"/>
</dbReference>
<dbReference type="Pfam" id="PF02515">
    <property type="entry name" value="CoA_transf_3"/>
    <property type="match status" value="1"/>
</dbReference>
<evidence type="ECO:0000313" key="2">
    <source>
        <dbReference type="EMBL" id="MBD2859847.1"/>
    </source>
</evidence>
<gene>
    <name evidence="2" type="ORF">IB286_12610</name>
</gene>
<keyword evidence="3" id="KW-1185">Reference proteome</keyword>
<evidence type="ECO:0000256" key="1">
    <source>
        <dbReference type="SAM" id="MobiDB-lite"/>
    </source>
</evidence>
<dbReference type="SUPFAM" id="SSF89796">
    <property type="entry name" value="CoA-transferase family III (CaiB/BaiF)"/>
    <property type="match status" value="1"/>
</dbReference>
<dbReference type="PANTHER" id="PTHR48228">
    <property type="entry name" value="SUCCINYL-COA--D-CITRAMALATE COA-TRANSFERASE"/>
    <property type="match status" value="1"/>
</dbReference>
<dbReference type="GO" id="GO:0016740">
    <property type="term" value="F:transferase activity"/>
    <property type="evidence" value="ECO:0007669"/>
    <property type="project" value="UniProtKB-KW"/>
</dbReference>
<dbReference type="PANTHER" id="PTHR48228:SF5">
    <property type="entry name" value="ALPHA-METHYLACYL-COA RACEMASE"/>
    <property type="match status" value="1"/>
</dbReference>
<feature type="region of interest" description="Disordered" evidence="1">
    <location>
        <begin position="328"/>
        <end position="349"/>
    </location>
</feature>
<comment type="caution">
    <text evidence="2">The sequence shown here is derived from an EMBL/GenBank/DDBJ whole genome shotgun (WGS) entry which is preliminary data.</text>
</comment>
<dbReference type="InterPro" id="IPR050509">
    <property type="entry name" value="CoA-transferase_III"/>
</dbReference>
<accession>A0A927GXC0</accession>
<dbReference type="AlphaFoldDB" id="A0A927GXC0"/>
<keyword evidence="2" id="KW-0808">Transferase</keyword>
<dbReference type="InterPro" id="IPR023606">
    <property type="entry name" value="CoA-Trfase_III_dom_1_sf"/>
</dbReference>
<dbReference type="Gene3D" id="3.30.1540.10">
    <property type="entry name" value="formyl-coa transferase, domain 3"/>
    <property type="match status" value="1"/>
</dbReference>
<dbReference type="EMBL" id="JACXLD010000007">
    <property type="protein sequence ID" value="MBD2859847.1"/>
    <property type="molecule type" value="Genomic_DNA"/>
</dbReference>
<name>A0A927GXC0_9GAMM</name>